<gene>
    <name evidence="3" type="ORF">IPF40_01610</name>
</gene>
<reference evidence="3 4" key="1">
    <citation type="submission" date="2020-10" db="EMBL/GenBank/DDBJ databases">
        <title>Connecting structure to function with the recovery of over 1000 high-quality activated sludge metagenome-assembled genomes encoding full-length rRNA genes using long-read sequencing.</title>
        <authorList>
            <person name="Singleton C.M."/>
            <person name="Petriglieri F."/>
            <person name="Kristensen J.M."/>
            <person name="Kirkegaard R.H."/>
            <person name="Michaelsen T.Y."/>
            <person name="Andersen M.H."/>
            <person name="Karst S.M."/>
            <person name="Dueholm M.S."/>
            <person name="Nielsen P.H."/>
            <person name="Albertsen M."/>
        </authorList>
    </citation>
    <scope>NUCLEOTIDE SEQUENCE [LARGE SCALE GENOMIC DNA]</scope>
    <source>
        <strain evidence="3">AalE_18-Q3-R2-46_BAT3C.188</strain>
    </source>
</reference>
<proteinExistence type="predicted"/>
<keyword evidence="2" id="KW-0472">Membrane</keyword>
<evidence type="ECO:0000313" key="3">
    <source>
        <dbReference type="EMBL" id="MBK6299790.1"/>
    </source>
</evidence>
<feature type="transmembrane region" description="Helical" evidence="2">
    <location>
        <begin position="340"/>
        <end position="362"/>
    </location>
</feature>
<evidence type="ECO:0000313" key="4">
    <source>
        <dbReference type="Proteomes" id="UP000718281"/>
    </source>
</evidence>
<dbReference type="AlphaFoldDB" id="A0A934X3K9"/>
<feature type="transmembrane region" description="Helical" evidence="2">
    <location>
        <begin position="153"/>
        <end position="171"/>
    </location>
</feature>
<feature type="transmembrane region" description="Helical" evidence="2">
    <location>
        <begin position="249"/>
        <end position="267"/>
    </location>
</feature>
<protein>
    <submittedName>
        <fullName evidence="3">Uncharacterized protein</fullName>
    </submittedName>
</protein>
<feature type="transmembrane region" description="Helical" evidence="2">
    <location>
        <begin position="7"/>
        <end position="25"/>
    </location>
</feature>
<feature type="region of interest" description="Disordered" evidence="1">
    <location>
        <begin position="275"/>
        <end position="308"/>
    </location>
</feature>
<feature type="transmembrane region" description="Helical" evidence="2">
    <location>
        <begin position="177"/>
        <end position="197"/>
    </location>
</feature>
<feature type="transmembrane region" description="Helical" evidence="2">
    <location>
        <begin position="217"/>
        <end position="237"/>
    </location>
</feature>
<feature type="compositionally biased region" description="Pro residues" evidence="1">
    <location>
        <begin position="287"/>
        <end position="305"/>
    </location>
</feature>
<organism evidence="3 4">
    <name type="scientific">Candidatus Phosphoribacter hodrii</name>
    <dbReference type="NCBI Taxonomy" id="2953743"/>
    <lineage>
        <taxon>Bacteria</taxon>
        <taxon>Bacillati</taxon>
        <taxon>Actinomycetota</taxon>
        <taxon>Actinomycetes</taxon>
        <taxon>Micrococcales</taxon>
        <taxon>Dermatophilaceae</taxon>
        <taxon>Candidatus Phosphoribacter</taxon>
    </lineage>
</organism>
<dbReference type="Proteomes" id="UP000718281">
    <property type="component" value="Unassembled WGS sequence"/>
</dbReference>
<feature type="transmembrane region" description="Helical" evidence="2">
    <location>
        <begin position="316"/>
        <end position="334"/>
    </location>
</feature>
<comment type="caution">
    <text evidence="3">The sequence shown here is derived from an EMBL/GenBank/DDBJ whole genome shotgun (WGS) entry which is preliminary data.</text>
</comment>
<dbReference type="EMBL" id="JADIXZ010000001">
    <property type="protein sequence ID" value="MBK6299790.1"/>
    <property type="molecule type" value="Genomic_DNA"/>
</dbReference>
<keyword evidence="2" id="KW-0812">Transmembrane</keyword>
<keyword evidence="2" id="KW-1133">Transmembrane helix</keyword>
<feature type="transmembrane region" description="Helical" evidence="2">
    <location>
        <begin position="64"/>
        <end position="86"/>
    </location>
</feature>
<evidence type="ECO:0000256" key="2">
    <source>
        <dbReference type="SAM" id="Phobius"/>
    </source>
</evidence>
<feature type="transmembrane region" description="Helical" evidence="2">
    <location>
        <begin position="37"/>
        <end position="57"/>
    </location>
</feature>
<evidence type="ECO:0000256" key="1">
    <source>
        <dbReference type="SAM" id="MobiDB-lite"/>
    </source>
</evidence>
<accession>A0A934X3K9</accession>
<name>A0A934X3K9_9MICO</name>
<feature type="transmembrane region" description="Helical" evidence="2">
    <location>
        <begin position="106"/>
        <end position="132"/>
    </location>
</feature>
<sequence length="372" mass="39182">MTRADRLGFWVVLTAISGLLIENGTSSSPWLFFNPFGLLYVLPLYGLHVVLLARAVLAAPRPSLPMLYVAGALLGLYEAYVTKVLWSPTWGPTDGAVVGGLHVFQTAVLVLFAHPVLAFIAPLVIAEAHLVGRSGVIAGMPPRLAAALGSPRGRGWAAALLAFVLAAHHASPPDGPLVHGASALANTLVVAALIRWWHRRYAARPLPTLRDTLPGSCATIVLAGLLGLIYVASGVLIRPEGLPHQAGPHLVLAGIYAVLIAILARLIRRDRRSGPAAAHAELQPEPQLEPPAEPPSEPTSDPAPKPASLAPHRDRGLLVFLVGYPLASAALGLIPPVAAVIAVLTWAIAVPYGAWQLGRAAYLSLAPRREVR</sequence>